<accession>A0A9Q1GNC3</accession>
<dbReference type="PANTHER" id="PTHR31374">
    <property type="entry name" value="AUXIN-INDUCED PROTEIN-LIKE-RELATED"/>
    <property type="match status" value="1"/>
</dbReference>
<evidence type="ECO:0008006" key="4">
    <source>
        <dbReference type="Google" id="ProtNLM"/>
    </source>
</evidence>
<dbReference type="OrthoDB" id="1848283at2759"/>
<gene>
    <name evidence="2" type="ORF">Cgig2_026201</name>
</gene>
<reference evidence="2" key="1">
    <citation type="submission" date="2022-04" db="EMBL/GenBank/DDBJ databases">
        <title>Carnegiea gigantea Genome sequencing and assembly v2.</title>
        <authorList>
            <person name="Copetti D."/>
            <person name="Sanderson M.J."/>
            <person name="Burquez A."/>
            <person name="Wojciechowski M.F."/>
        </authorList>
    </citation>
    <scope>NUCLEOTIDE SEQUENCE</scope>
    <source>
        <strain evidence="2">SGP5-SGP5p</strain>
        <tissue evidence="2">Aerial part</tissue>
    </source>
</reference>
<protein>
    <recommendedName>
        <fullName evidence="4">Small auxin up regulated protein</fullName>
    </recommendedName>
</protein>
<dbReference type="Pfam" id="PF02519">
    <property type="entry name" value="Auxin_inducible"/>
    <property type="match status" value="1"/>
</dbReference>
<dbReference type="EMBL" id="JAKOGI010002200">
    <property type="protein sequence ID" value="KAJ8422624.1"/>
    <property type="molecule type" value="Genomic_DNA"/>
</dbReference>
<comment type="caution">
    <text evidence="2">The sequence shown here is derived from an EMBL/GenBank/DDBJ whole genome shotgun (WGS) entry which is preliminary data.</text>
</comment>
<dbReference type="GO" id="GO:0009733">
    <property type="term" value="P:response to auxin"/>
    <property type="evidence" value="ECO:0007669"/>
    <property type="project" value="InterPro"/>
</dbReference>
<evidence type="ECO:0000313" key="3">
    <source>
        <dbReference type="Proteomes" id="UP001153076"/>
    </source>
</evidence>
<dbReference type="PANTHER" id="PTHR31374:SF28">
    <property type="entry name" value="SAUR-LIKE AUXIN-RESPONSIVE PROTEIN FAMILY"/>
    <property type="match status" value="1"/>
</dbReference>
<dbReference type="AlphaFoldDB" id="A0A9Q1GNC3"/>
<proteinExistence type="inferred from homology"/>
<dbReference type="InterPro" id="IPR003676">
    <property type="entry name" value="SAUR_fam"/>
</dbReference>
<evidence type="ECO:0000313" key="2">
    <source>
        <dbReference type="EMBL" id="KAJ8422624.1"/>
    </source>
</evidence>
<name>A0A9Q1GNC3_9CARY</name>
<keyword evidence="3" id="KW-1185">Reference proteome</keyword>
<sequence>MEIQTPGSFIVAQILDFSRAGFPTFKIIKKFRFDEVGTAFVRFYFSLMGNPSSTTTREVENVTIAMWPAFTSSQGQKLLEPPSDAETKTVFLDTKSSGPNGSSPTKKIPVGFFAVYVGEERQRFIVPMRFLSHPLFKILLEKAQDEFGFEQKSGLLIPCSVSTFQEVVNAVESNHGSHRYFLARLTLVGGGEALDQILWRLGPKDK</sequence>
<comment type="similarity">
    <text evidence="1">Belongs to the ARG7 family.</text>
</comment>
<dbReference type="Proteomes" id="UP001153076">
    <property type="component" value="Unassembled WGS sequence"/>
</dbReference>
<evidence type="ECO:0000256" key="1">
    <source>
        <dbReference type="ARBA" id="ARBA00006974"/>
    </source>
</evidence>
<organism evidence="2 3">
    <name type="scientific">Carnegiea gigantea</name>
    <dbReference type="NCBI Taxonomy" id="171969"/>
    <lineage>
        <taxon>Eukaryota</taxon>
        <taxon>Viridiplantae</taxon>
        <taxon>Streptophyta</taxon>
        <taxon>Embryophyta</taxon>
        <taxon>Tracheophyta</taxon>
        <taxon>Spermatophyta</taxon>
        <taxon>Magnoliopsida</taxon>
        <taxon>eudicotyledons</taxon>
        <taxon>Gunneridae</taxon>
        <taxon>Pentapetalae</taxon>
        <taxon>Caryophyllales</taxon>
        <taxon>Cactineae</taxon>
        <taxon>Cactaceae</taxon>
        <taxon>Cactoideae</taxon>
        <taxon>Echinocereeae</taxon>
        <taxon>Carnegiea</taxon>
    </lineage>
</organism>